<protein>
    <submittedName>
        <fullName evidence="1">Uncharacterized protein</fullName>
    </submittedName>
</protein>
<dbReference type="EMBL" id="BOMF01000076">
    <property type="protein sequence ID" value="GID46634.1"/>
    <property type="molecule type" value="Genomic_DNA"/>
</dbReference>
<organism evidence="1">
    <name type="scientific">Actinoplanes campanulatus</name>
    <dbReference type="NCBI Taxonomy" id="113559"/>
    <lineage>
        <taxon>Bacteria</taxon>
        <taxon>Bacillati</taxon>
        <taxon>Actinomycetota</taxon>
        <taxon>Actinomycetes</taxon>
        <taxon>Micromonosporales</taxon>
        <taxon>Micromonosporaceae</taxon>
        <taxon>Actinoplanes</taxon>
    </lineage>
</organism>
<gene>
    <name evidence="1" type="ORF">Aca07nite_39090</name>
</gene>
<evidence type="ECO:0000313" key="1">
    <source>
        <dbReference type="EMBL" id="GID46634.1"/>
    </source>
</evidence>
<dbReference type="RefSeq" id="WP_204296907.1">
    <property type="nucleotide sequence ID" value="NZ_BAAAGQ010000006.1"/>
</dbReference>
<accession>A0ABQ3WK80</accession>
<reference evidence="1" key="1">
    <citation type="submission" date="2021-01" db="EMBL/GenBank/DDBJ databases">
        <title>Whole genome shotgun sequence of Actinoplanes capillaceus NBRC 16408.</title>
        <authorList>
            <person name="Komaki H."/>
            <person name="Tamura T."/>
        </authorList>
    </citation>
    <scope>NUCLEOTIDE SEQUENCE [LARGE SCALE GENOMIC DNA]</scope>
    <source>
        <strain evidence="1">NBRC 16408</strain>
    </source>
</reference>
<sequence>MSARVLRAIGYWLGPWMHDDLPDVNTFIGGSSAAEERSAVAAYLRSGTTFVATAGFSVCRICGIRNGSTELTDGEHFVWPEGLVHYVEEHDVGLPSEVVAVARRGPARPVDLASFERGLLDTGDLVVDDRWWRSLHQA</sequence>
<name>A0ABQ3WK80_9ACTN</name>
<proteinExistence type="predicted"/>
<comment type="caution">
    <text evidence="1">The sequence shown here is derived from an EMBL/GenBank/DDBJ whole genome shotgun (WGS) entry which is preliminary data.</text>
</comment>